<dbReference type="Pfam" id="PF00899">
    <property type="entry name" value="ThiF"/>
    <property type="match status" value="1"/>
</dbReference>
<dbReference type="GO" id="GO:0008641">
    <property type="term" value="F:ubiquitin-like modifier activating enzyme activity"/>
    <property type="evidence" value="ECO:0007669"/>
    <property type="project" value="InterPro"/>
</dbReference>
<organism evidence="2 3">
    <name type="scientific">Arthrobacter alpinus</name>
    <dbReference type="NCBI Taxonomy" id="656366"/>
    <lineage>
        <taxon>Bacteria</taxon>
        <taxon>Bacillati</taxon>
        <taxon>Actinomycetota</taxon>
        <taxon>Actinomycetes</taxon>
        <taxon>Micrococcales</taxon>
        <taxon>Micrococcaceae</taxon>
        <taxon>Arthrobacter</taxon>
    </lineage>
</organism>
<reference evidence="2 3" key="1">
    <citation type="submission" date="2016-10" db="EMBL/GenBank/DDBJ databases">
        <authorList>
            <person name="de Groot N.N."/>
        </authorList>
    </citation>
    <scope>NUCLEOTIDE SEQUENCE [LARGE SCALE GENOMIC DNA]</scope>
    <source>
        <strain evidence="2 3">DSM 22274</strain>
    </source>
</reference>
<dbReference type="Gene3D" id="3.40.50.720">
    <property type="entry name" value="NAD(P)-binding Rossmann-like Domain"/>
    <property type="match status" value="1"/>
</dbReference>
<sequence length="357" mass="37813">MTTINPGLRMVRLGADTVQIGLGPGGMVLAGLQGCEVAFLDALRQGITDSLVFKRAEELGVEAPRAHELCAALASHLFSDAELHAEGFRAERLLPEHASLLGLHQQPCKTLMNRREHAVVHLVGLGRTGSALAGVLVGAGVGTMLLEDDRPVCPSDVGPGSFKLSDLGLARSVAVRRRLLRIDPGCNAHILHDGGQGGPDLRCLDLAIVTGHDVVAANTVARFVAAERPHLFVVIREQDGMLGPLVIPGETACAECVDHHRGVATTAWQDGQVSPVMPGRHPGLLENIALATTLAGMAATHALLFLDAVNQPGSYSAVMTFHPENGRWTRQEFTTHPGCGCQWQNQPFATISKTASP</sequence>
<proteinExistence type="predicted"/>
<dbReference type="Proteomes" id="UP000182725">
    <property type="component" value="Unassembled WGS sequence"/>
</dbReference>
<dbReference type="NCBIfam" id="TIGR03882">
    <property type="entry name" value="cyclo_dehyd_2"/>
    <property type="match status" value="1"/>
</dbReference>
<accession>A0A1H5DW00</accession>
<evidence type="ECO:0000259" key="1">
    <source>
        <dbReference type="Pfam" id="PF00899"/>
    </source>
</evidence>
<name>A0A1H5DW00_9MICC</name>
<dbReference type="RefSeq" id="WP_170835392.1">
    <property type="nucleotide sequence ID" value="NZ_FNTV01000001.1"/>
</dbReference>
<gene>
    <name evidence="2" type="ORF">SAMN04489740_0080</name>
</gene>
<protein>
    <submittedName>
        <fullName evidence="2">Bacteriocin biosynthesis cyclodehydratase domain-containing protein</fullName>
    </submittedName>
</protein>
<dbReference type="AlphaFoldDB" id="A0A1H5DW00"/>
<evidence type="ECO:0000313" key="3">
    <source>
        <dbReference type="Proteomes" id="UP000182725"/>
    </source>
</evidence>
<feature type="domain" description="THIF-type NAD/FAD binding fold" evidence="1">
    <location>
        <begin position="112"/>
        <end position="340"/>
    </location>
</feature>
<dbReference type="InterPro" id="IPR000594">
    <property type="entry name" value="ThiF_NAD_FAD-bd"/>
</dbReference>
<dbReference type="SUPFAM" id="SSF69572">
    <property type="entry name" value="Activating enzymes of the ubiquitin-like proteins"/>
    <property type="match status" value="1"/>
</dbReference>
<evidence type="ECO:0000313" key="2">
    <source>
        <dbReference type="EMBL" id="SED83062.1"/>
    </source>
</evidence>
<dbReference type="InterPro" id="IPR022291">
    <property type="entry name" value="Bacteriocin_synth_cyclodeHase"/>
</dbReference>
<dbReference type="EMBL" id="FNTV01000001">
    <property type="protein sequence ID" value="SED83062.1"/>
    <property type="molecule type" value="Genomic_DNA"/>
</dbReference>
<dbReference type="InterPro" id="IPR035985">
    <property type="entry name" value="Ubiquitin-activating_enz"/>
</dbReference>